<comment type="similarity">
    <text evidence="3 4">Belongs to the PSMG2 family.</text>
</comment>
<dbReference type="PANTHER" id="PTHR12970">
    <property type="entry name" value="PROTEASOME ASSEMBLY CHAPERONE 2"/>
    <property type="match status" value="1"/>
</dbReference>
<evidence type="ECO:0000256" key="2">
    <source>
        <dbReference type="ARBA" id="ARBA00023186"/>
    </source>
</evidence>
<dbReference type="AlphaFoldDB" id="A0A2H1WI60"/>
<evidence type="ECO:0000256" key="4">
    <source>
        <dbReference type="PIRNR" id="PIRNR010044"/>
    </source>
</evidence>
<name>A0A2H1WI60_SPOFR</name>
<protein>
    <recommendedName>
        <fullName evidence="1 4">Proteasome assembly chaperone 2</fullName>
    </recommendedName>
</protein>
<dbReference type="SUPFAM" id="SSF159659">
    <property type="entry name" value="Cgl1923-like"/>
    <property type="match status" value="1"/>
</dbReference>
<dbReference type="GO" id="GO:0005634">
    <property type="term" value="C:nucleus"/>
    <property type="evidence" value="ECO:0007669"/>
    <property type="project" value="TreeGrafter"/>
</dbReference>
<dbReference type="GO" id="GO:0005829">
    <property type="term" value="C:cytosol"/>
    <property type="evidence" value="ECO:0007669"/>
    <property type="project" value="TreeGrafter"/>
</dbReference>
<reference evidence="5" key="1">
    <citation type="submission" date="2016-07" db="EMBL/GenBank/DDBJ databases">
        <authorList>
            <person name="Bretaudeau A."/>
        </authorList>
    </citation>
    <scope>NUCLEOTIDE SEQUENCE</scope>
    <source>
        <strain evidence="5">Rice</strain>
        <tissue evidence="5">Whole body</tissue>
    </source>
</reference>
<gene>
    <name evidence="5" type="ORF">SFRICE_000633</name>
</gene>
<dbReference type="Gene3D" id="3.40.50.10900">
    <property type="entry name" value="PAC-like subunit"/>
    <property type="match status" value="1"/>
</dbReference>
<keyword evidence="2 4" id="KW-0143">Chaperone</keyword>
<dbReference type="PIRSF" id="PIRSF010044">
    <property type="entry name" value="UCP010044"/>
    <property type="match status" value="1"/>
</dbReference>
<evidence type="ECO:0000256" key="1">
    <source>
        <dbReference type="ARBA" id="ARBA00019186"/>
    </source>
</evidence>
<dbReference type="InterPro" id="IPR038389">
    <property type="entry name" value="PSMG2_sf"/>
</dbReference>
<dbReference type="Pfam" id="PF09754">
    <property type="entry name" value="PAC2"/>
    <property type="match status" value="1"/>
</dbReference>
<proteinExistence type="inferred from homology"/>
<comment type="subunit">
    <text evidence="4">Forms a heterodimer with PSMG1.</text>
</comment>
<organism evidence="5">
    <name type="scientific">Spodoptera frugiperda</name>
    <name type="common">Fall armyworm</name>
    <dbReference type="NCBI Taxonomy" id="7108"/>
    <lineage>
        <taxon>Eukaryota</taxon>
        <taxon>Metazoa</taxon>
        <taxon>Ecdysozoa</taxon>
        <taxon>Arthropoda</taxon>
        <taxon>Hexapoda</taxon>
        <taxon>Insecta</taxon>
        <taxon>Pterygota</taxon>
        <taxon>Neoptera</taxon>
        <taxon>Endopterygota</taxon>
        <taxon>Lepidoptera</taxon>
        <taxon>Glossata</taxon>
        <taxon>Ditrysia</taxon>
        <taxon>Noctuoidea</taxon>
        <taxon>Noctuidae</taxon>
        <taxon>Amphipyrinae</taxon>
        <taxon>Spodoptera</taxon>
    </lineage>
</organism>
<dbReference type="InterPro" id="IPR016562">
    <property type="entry name" value="Proteasome_assmbl_chp_2_euk"/>
</dbReference>
<comment type="function">
    <text evidence="4">Chaperone protein which promotes assembly of the 20S proteasome as part of a heterodimer with PSMG1.</text>
</comment>
<dbReference type="PANTHER" id="PTHR12970:SF1">
    <property type="entry name" value="PROTEASOME ASSEMBLY CHAPERONE 2"/>
    <property type="match status" value="1"/>
</dbReference>
<accession>A0A2H1WI60</accession>
<dbReference type="EMBL" id="ODYU01008814">
    <property type="protein sequence ID" value="SOQ52748.1"/>
    <property type="molecule type" value="Genomic_DNA"/>
</dbReference>
<evidence type="ECO:0000256" key="3">
    <source>
        <dbReference type="ARBA" id="ARBA00025745"/>
    </source>
</evidence>
<dbReference type="InterPro" id="IPR019151">
    <property type="entry name" value="Proteasome_assmbl_chaperone_2"/>
</dbReference>
<sequence length="246" mass="27572">MAQVNHWKILTDCDFTGYTLVIPSVAVGNVGQLAGDLMISSLHMTKVGIIYSPALIPISGYDPYKIGSNSISSCCELYQCAERKLVILLLRAPLVYKYAKQFLTEVVDKFKGQNIKDVVILTSSFAHERKHIMTSPFRYVVNDLCLYTNKLRTLDWVEHETSGEPVKILGGGFASLLFEITKEKSVPCLLLYKFASEGDNIPDAYEMVQYLNTVIPLFNDSDLFSQLVPPVSWNLMYGGPPPKNIY</sequence>
<evidence type="ECO:0000313" key="5">
    <source>
        <dbReference type="EMBL" id="SOQ52748.1"/>
    </source>
</evidence>
<dbReference type="GO" id="GO:0043248">
    <property type="term" value="P:proteasome assembly"/>
    <property type="evidence" value="ECO:0007669"/>
    <property type="project" value="TreeGrafter"/>
</dbReference>